<dbReference type="AlphaFoldDB" id="A0A813JQS6"/>
<feature type="zinc finger region" description="C3H1-type" evidence="4">
    <location>
        <begin position="328"/>
        <end position="355"/>
    </location>
</feature>
<gene>
    <name evidence="7" type="ORF">PGLA2088_LOCUS22952</name>
</gene>
<evidence type="ECO:0000256" key="5">
    <source>
        <dbReference type="SAM" id="MobiDB-lite"/>
    </source>
</evidence>
<accession>A0A813JQS6</accession>
<evidence type="ECO:0000256" key="4">
    <source>
        <dbReference type="PROSITE-ProRule" id="PRU00723"/>
    </source>
</evidence>
<feature type="compositionally biased region" description="Basic and acidic residues" evidence="5">
    <location>
        <begin position="444"/>
        <end position="465"/>
    </location>
</feature>
<feature type="compositionally biased region" description="Gly residues" evidence="5">
    <location>
        <begin position="388"/>
        <end position="403"/>
    </location>
</feature>
<evidence type="ECO:0000259" key="6">
    <source>
        <dbReference type="PROSITE" id="PS50103"/>
    </source>
</evidence>
<dbReference type="PROSITE" id="PS50103">
    <property type="entry name" value="ZF_C3H1"/>
    <property type="match status" value="1"/>
</dbReference>
<name>A0A813JQS6_POLGL</name>
<keyword evidence="2 4" id="KW-0863">Zinc-finger</keyword>
<feature type="region of interest" description="Disordered" evidence="5">
    <location>
        <begin position="378"/>
        <end position="474"/>
    </location>
</feature>
<reference evidence="7" key="1">
    <citation type="submission" date="2021-02" db="EMBL/GenBank/DDBJ databases">
        <authorList>
            <person name="Dougan E. K."/>
            <person name="Rhodes N."/>
            <person name="Thang M."/>
            <person name="Chan C."/>
        </authorList>
    </citation>
    <scope>NUCLEOTIDE SEQUENCE</scope>
</reference>
<feature type="domain" description="C3H1-type" evidence="6">
    <location>
        <begin position="328"/>
        <end position="355"/>
    </location>
</feature>
<dbReference type="Proteomes" id="UP000626109">
    <property type="component" value="Unassembled WGS sequence"/>
</dbReference>
<evidence type="ECO:0000256" key="2">
    <source>
        <dbReference type="ARBA" id="ARBA00022771"/>
    </source>
</evidence>
<dbReference type="SUPFAM" id="SSF90229">
    <property type="entry name" value="CCCH zinc finger"/>
    <property type="match status" value="1"/>
</dbReference>
<sequence>MWGLGGFGGCKGGGCGFGPYGGMGGMGCKGGFGLGGFGGCKGGGHLPGCICAVCQASGCKGGKGGCGGCGGFGGCGGGCGHLPGCICPACQMAGGAAGGKAGGCGHLPGCICPACNVGNANAGVAACSAGNANAPIPCGAGNGFGCSGGGAGVGGGKAAVSHLPGCICPACRAANPGNDGKGGLVSDGRGGIVALGAGNGDGKGFGKGGGGPAVSPAKQALDAESLNAYKEMQATMQEPPPVKEEPLPVGPLNMAEVQNFAFRFNLDPKLQERVVNALTRRRDKWVLDLKDLNRALSTARNPPGILCVKLNDLEKLCDAEDARLGVKTAPTILCFNYRAGTCTYGAKCKYSHDIATGLQRATSSTLLEQGAQGTIAALPSYGPPLQGGSTGGGAGGFTGGGGSLSISDAPKEPAGGDGSGFDGRKKREEKRRKRSPSRSRSGGRRPERPRSRSGRDERGATDRSPSRRQRRRWD</sequence>
<organism evidence="7 8">
    <name type="scientific">Polarella glacialis</name>
    <name type="common">Dinoflagellate</name>
    <dbReference type="NCBI Taxonomy" id="89957"/>
    <lineage>
        <taxon>Eukaryota</taxon>
        <taxon>Sar</taxon>
        <taxon>Alveolata</taxon>
        <taxon>Dinophyceae</taxon>
        <taxon>Suessiales</taxon>
        <taxon>Suessiaceae</taxon>
        <taxon>Polarella</taxon>
    </lineage>
</organism>
<evidence type="ECO:0000313" key="7">
    <source>
        <dbReference type="EMBL" id="CAE8682458.1"/>
    </source>
</evidence>
<evidence type="ECO:0000256" key="1">
    <source>
        <dbReference type="ARBA" id="ARBA00022723"/>
    </source>
</evidence>
<comment type="caution">
    <text evidence="7">The sequence shown here is derived from an EMBL/GenBank/DDBJ whole genome shotgun (WGS) entry which is preliminary data.</text>
</comment>
<dbReference type="SMART" id="SM00356">
    <property type="entry name" value="ZnF_C3H1"/>
    <property type="match status" value="1"/>
</dbReference>
<proteinExistence type="predicted"/>
<dbReference type="Gene3D" id="4.10.1000.10">
    <property type="entry name" value="Zinc finger, CCCH-type"/>
    <property type="match status" value="1"/>
</dbReference>
<protein>
    <recommendedName>
        <fullName evidence="6">C3H1-type domain-containing protein</fullName>
    </recommendedName>
</protein>
<evidence type="ECO:0000256" key="3">
    <source>
        <dbReference type="ARBA" id="ARBA00022833"/>
    </source>
</evidence>
<dbReference type="EMBL" id="CAJNNW010026073">
    <property type="protein sequence ID" value="CAE8682458.1"/>
    <property type="molecule type" value="Genomic_DNA"/>
</dbReference>
<keyword evidence="1 4" id="KW-0479">Metal-binding</keyword>
<dbReference type="InterPro" id="IPR000571">
    <property type="entry name" value="Znf_CCCH"/>
</dbReference>
<dbReference type="InterPro" id="IPR036855">
    <property type="entry name" value="Znf_CCCH_sf"/>
</dbReference>
<evidence type="ECO:0000313" key="8">
    <source>
        <dbReference type="Proteomes" id="UP000626109"/>
    </source>
</evidence>
<feature type="compositionally biased region" description="Basic residues" evidence="5">
    <location>
        <begin position="427"/>
        <end position="443"/>
    </location>
</feature>
<dbReference type="GO" id="GO:0008270">
    <property type="term" value="F:zinc ion binding"/>
    <property type="evidence" value="ECO:0007669"/>
    <property type="project" value="UniProtKB-KW"/>
</dbReference>
<keyword evidence="3 4" id="KW-0862">Zinc</keyword>